<organism evidence="1 2">
    <name type="scientific">Corynebacterium liangguodongii</name>
    <dbReference type="NCBI Taxonomy" id="2079535"/>
    <lineage>
        <taxon>Bacteria</taxon>
        <taxon>Bacillati</taxon>
        <taxon>Actinomycetota</taxon>
        <taxon>Actinomycetes</taxon>
        <taxon>Mycobacteriales</taxon>
        <taxon>Corynebacteriaceae</taxon>
        <taxon>Corynebacterium</taxon>
    </lineage>
</organism>
<sequence length="182" mass="18515">MDDIEWLATRRGRLALRGSAVDGLPGSAGVVVEPTRVAAAARLGVPVIAVVGLPDGRHHSVIKAAEARLAVEMGADEIWLAIDADAAGENAVLADAIAVRQAVEAPARLGLIHAGRPEVVRAGELLGADVLVCEAGHELPRTSLELALWGLGEGIDAAVDALAAGASRVFSGTGLIPPARRG</sequence>
<evidence type="ECO:0000313" key="2">
    <source>
        <dbReference type="Proteomes" id="UP000244754"/>
    </source>
</evidence>
<name>A0A2S0WBX9_9CORY</name>
<keyword evidence="2" id="KW-1185">Reference proteome</keyword>
<dbReference type="OrthoDB" id="4421412at2"/>
<dbReference type="KEGG" id="clia:C3E79_01190"/>
<dbReference type="Gene3D" id="3.20.20.70">
    <property type="entry name" value="Aldolase class I"/>
    <property type="match status" value="1"/>
</dbReference>
<dbReference type="AlphaFoldDB" id="A0A2S0WBX9"/>
<accession>A0A2S0WBX9</accession>
<gene>
    <name evidence="1" type="ORF">C3E79_01190</name>
</gene>
<dbReference type="EMBL" id="CP026948">
    <property type="protein sequence ID" value="AWB83268.1"/>
    <property type="molecule type" value="Genomic_DNA"/>
</dbReference>
<protein>
    <submittedName>
        <fullName evidence="1">Uncharacterized protein</fullName>
    </submittedName>
</protein>
<proteinExistence type="predicted"/>
<dbReference type="InterPro" id="IPR013785">
    <property type="entry name" value="Aldolase_TIM"/>
</dbReference>
<dbReference type="SUPFAM" id="SSF51569">
    <property type="entry name" value="Aldolase"/>
    <property type="match status" value="1"/>
</dbReference>
<evidence type="ECO:0000313" key="1">
    <source>
        <dbReference type="EMBL" id="AWB83268.1"/>
    </source>
</evidence>
<dbReference type="Proteomes" id="UP000244754">
    <property type="component" value="Chromosome"/>
</dbReference>
<dbReference type="RefSeq" id="WP_108403264.1">
    <property type="nucleotide sequence ID" value="NZ_CP026948.1"/>
</dbReference>
<reference evidence="2" key="1">
    <citation type="submission" date="2018-01" db="EMBL/GenBank/DDBJ databases">
        <authorList>
            <person name="Li J."/>
        </authorList>
    </citation>
    <scope>NUCLEOTIDE SEQUENCE [LARGE SCALE GENOMIC DNA]</scope>
    <source>
        <strain evidence="2">2184</strain>
    </source>
</reference>